<keyword evidence="2" id="KW-1133">Transmembrane helix</keyword>
<evidence type="ECO:0008006" key="6">
    <source>
        <dbReference type="Google" id="ProtNLM"/>
    </source>
</evidence>
<feature type="transmembrane region" description="Helical" evidence="2">
    <location>
        <begin position="815"/>
        <end position="837"/>
    </location>
</feature>
<comment type="caution">
    <text evidence="4">The sequence shown here is derived from an EMBL/GenBank/DDBJ whole genome shotgun (WGS) entry which is preliminary data.</text>
</comment>
<protein>
    <recommendedName>
        <fullName evidence="6">TRP C-terminal domain-containing protein</fullName>
    </recommendedName>
</protein>
<evidence type="ECO:0000256" key="1">
    <source>
        <dbReference type="SAM" id="MobiDB-lite"/>
    </source>
</evidence>
<feature type="transmembrane region" description="Helical" evidence="2">
    <location>
        <begin position="734"/>
        <end position="754"/>
    </location>
</feature>
<keyword evidence="2" id="KW-0472">Membrane</keyword>
<evidence type="ECO:0000313" key="4">
    <source>
        <dbReference type="EMBL" id="CAI2370419.1"/>
    </source>
</evidence>
<reference evidence="4" key="1">
    <citation type="submission" date="2023-07" db="EMBL/GenBank/DDBJ databases">
        <authorList>
            <consortium name="AG Swart"/>
            <person name="Singh M."/>
            <person name="Singh A."/>
            <person name="Seah K."/>
            <person name="Emmerich C."/>
        </authorList>
    </citation>
    <scope>NUCLEOTIDE SEQUENCE</scope>
    <source>
        <strain evidence="4">DP1</strain>
    </source>
</reference>
<feature type="transmembrane region" description="Helical" evidence="2">
    <location>
        <begin position="899"/>
        <end position="917"/>
    </location>
</feature>
<feature type="transmembrane region" description="Helical" evidence="2">
    <location>
        <begin position="866"/>
        <end position="887"/>
    </location>
</feature>
<sequence length="1094" mass="121171">MEYFRVLLLLTVGFIATTQATSQCPSGYNDTLVEMTKTFEFTAGSSFILGQVIYQNNFFYGLIRYTLSSRQHTMVFKRDQNFANGGEVKYDAISRDSDPASLAAGDSLAIATDSSFLLFSGMINDSSTFNAFLSRIDESTFSITSSYRFSGMKNFHSIVLSQDAVSAFLIGRDGSNNGVLCLVSVSTLNSADCTVLTSTKTISLAYIGLTSGTNELVFSIYESSKLKLTKIDETSGSASFAWINEFGYSGYGGITSIQDKLAYDSTTQEIYHMAYMSNDIIIFMAINAQTGSLKHGVYYLNTLTSIETIGITVKDRAYLMAQASSQSYVFPYDTGTNTFSSTYDNLTRFKGAFVAMLENFFLSGGMNTNNNCAIFKKVNMPSILKGNNDIDNSYPYGTSGGDLFQTGATTDYNISSSTITSTVTTGLQSGASTSVFDVTTAYTQQDCAYLQYTADVAYLSSNIINADVQAGASTNISVTEPCLTSSSNTLVFSTSAVLSWSTYVSADKVLIASPSSSVSDGSYSDSLTAIFSSKSYSLEVNYNVYSCSVTDCELCAASTTYLCSQCISGKVLSSDFLTCSSSTPPTNPPSTNPTPSNPTSSNSTSSNSTSSTSDSGTLSENQETMSTIGRSLIASGLVLSLAGALTGLSSTQSIWSMLNQYQLFLTLPLVGWHISPTFVKFISDFDFTAFNGEWLALDQMFLFKDLYEWLNIPQSKANFESIGLKSGSTLINQLGILFLLLLLIFLHLVFELLKTSCLWKVQNKFWTKVFDKADVLLKYNVYVRIMLEIYLFTILSSLSETRSFNHSSSARVLSLSLSLIFVCVSFVCLFAVGVHYFKHRNTSFKEQSKRFSELYPSVRDNKFHKLYSCCFLMRRTLIVVVILSDVILDNPDTLMMRTILYTLVQFLVFVFKCTWIFNNLKDNIIEIVNDFILVMLSLTFTICQKENTCDNDVVTDFAIMVLVINGVFMNISVILFQLIRWIKKSRCKKHKVLQMVKQTRVKNTKVKKSMAKTQTIRACSLKVNNPTGRTLQENRISTRRTFSVDEEEKQRETTTAKNTPRYTKSQTDRSHVSNNGYNCSTLINVLENKEDSED</sequence>
<feature type="compositionally biased region" description="Low complexity" evidence="1">
    <location>
        <begin position="597"/>
        <end position="613"/>
    </location>
</feature>
<feature type="signal peptide" evidence="3">
    <location>
        <begin position="1"/>
        <end position="20"/>
    </location>
</feature>
<keyword evidence="2" id="KW-0812">Transmembrane</keyword>
<feature type="region of interest" description="Disordered" evidence="1">
    <location>
        <begin position="582"/>
        <end position="621"/>
    </location>
</feature>
<name>A0AAD1XBQ0_EUPCR</name>
<feature type="region of interest" description="Disordered" evidence="1">
    <location>
        <begin position="1040"/>
        <end position="1076"/>
    </location>
</feature>
<evidence type="ECO:0000256" key="3">
    <source>
        <dbReference type="SAM" id="SignalP"/>
    </source>
</evidence>
<keyword evidence="5" id="KW-1185">Reference proteome</keyword>
<dbReference type="Proteomes" id="UP001295684">
    <property type="component" value="Unassembled WGS sequence"/>
</dbReference>
<dbReference type="AlphaFoldDB" id="A0AAD1XBQ0"/>
<feature type="chain" id="PRO_5042031331" description="TRP C-terminal domain-containing protein" evidence="3">
    <location>
        <begin position="21"/>
        <end position="1094"/>
    </location>
</feature>
<gene>
    <name evidence="4" type="ORF">ECRASSUSDP1_LOCUS11731</name>
</gene>
<feature type="transmembrane region" description="Helical" evidence="2">
    <location>
        <begin position="924"/>
        <end position="942"/>
    </location>
</feature>
<organism evidence="4 5">
    <name type="scientific">Euplotes crassus</name>
    <dbReference type="NCBI Taxonomy" id="5936"/>
    <lineage>
        <taxon>Eukaryota</taxon>
        <taxon>Sar</taxon>
        <taxon>Alveolata</taxon>
        <taxon>Ciliophora</taxon>
        <taxon>Intramacronucleata</taxon>
        <taxon>Spirotrichea</taxon>
        <taxon>Hypotrichia</taxon>
        <taxon>Euplotida</taxon>
        <taxon>Euplotidae</taxon>
        <taxon>Moneuplotes</taxon>
    </lineage>
</organism>
<evidence type="ECO:0000256" key="2">
    <source>
        <dbReference type="SAM" id="Phobius"/>
    </source>
</evidence>
<keyword evidence="3" id="KW-0732">Signal</keyword>
<proteinExistence type="predicted"/>
<feature type="transmembrane region" description="Helical" evidence="2">
    <location>
        <begin position="957"/>
        <end position="979"/>
    </location>
</feature>
<dbReference type="EMBL" id="CAMPGE010011597">
    <property type="protein sequence ID" value="CAI2370419.1"/>
    <property type="molecule type" value="Genomic_DNA"/>
</dbReference>
<feature type="transmembrane region" description="Helical" evidence="2">
    <location>
        <begin position="775"/>
        <end position="795"/>
    </location>
</feature>
<feature type="compositionally biased region" description="Pro residues" evidence="1">
    <location>
        <begin position="585"/>
        <end position="596"/>
    </location>
</feature>
<feature type="compositionally biased region" description="Polar residues" evidence="1">
    <location>
        <begin position="1055"/>
        <end position="1065"/>
    </location>
</feature>
<accession>A0AAD1XBQ0</accession>
<evidence type="ECO:0000313" key="5">
    <source>
        <dbReference type="Proteomes" id="UP001295684"/>
    </source>
</evidence>